<dbReference type="GO" id="GO:0016020">
    <property type="term" value="C:membrane"/>
    <property type="evidence" value="ECO:0007669"/>
    <property type="project" value="GOC"/>
</dbReference>
<dbReference type="GO" id="GO:0051999">
    <property type="term" value="P:mannosyl-inositol phosphorylceramide biosynthetic process"/>
    <property type="evidence" value="ECO:0007669"/>
    <property type="project" value="TreeGrafter"/>
</dbReference>
<keyword evidence="2" id="KW-1185">Reference proteome</keyword>
<keyword evidence="1" id="KW-0328">Glycosyltransferase</keyword>
<dbReference type="RefSeq" id="WP_119109582.1">
    <property type="nucleotide sequence ID" value="NZ_QXJC01000004.1"/>
</dbReference>
<dbReference type="Proteomes" id="UP000266302">
    <property type="component" value="Unassembled WGS sequence"/>
</dbReference>
<dbReference type="SUPFAM" id="SSF53448">
    <property type="entry name" value="Nucleotide-diphospho-sugar transferases"/>
    <property type="match status" value="1"/>
</dbReference>
<protein>
    <submittedName>
        <fullName evidence="1">Mannosyltransferase</fullName>
    </submittedName>
</protein>
<keyword evidence="1" id="KW-0808">Transferase</keyword>
<dbReference type="Gene3D" id="3.90.550.20">
    <property type="match status" value="1"/>
</dbReference>
<sequence length="327" mass="36854">MNPAALPWRDEAELWLARWLMRYYRWFGRAAENAPVAPAQGYRFGKDAPRRAPGEQAAAAIPPIVWAYWSGGAPPPLIARCFANWRRFNPGFSIRILDDGNVRDHVGDLPEALAHASATLRADWIRLELLRRHGGIWLDASTVLTASLAWVLQAQQAGGDLVGYYLARYTTDAAFPVVENWFLAAPPGSALIEDLQQEFTGVVLPLGGPGYVRHLQQRGEYDALRQGIDLPNYLSMHLALQRVLRSGKAYRLLLWRAEDGPFLYHALGQWGRTALKIRLLFRRAATAPPPLIKLRKPDRKRLDLYLERKLYLPESTVGRYLCASPSP</sequence>
<dbReference type="OrthoDB" id="9802881at2"/>
<organism evidence="1 2">
    <name type="scientific">Simplicispira hankyongi</name>
    <dbReference type="NCBI Taxonomy" id="2315688"/>
    <lineage>
        <taxon>Bacteria</taxon>
        <taxon>Pseudomonadati</taxon>
        <taxon>Pseudomonadota</taxon>
        <taxon>Betaproteobacteria</taxon>
        <taxon>Burkholderiales</taxon>
        <taxon>Comamonadaceae</taxon>
        <taxon>Simplicispira</taxon>
    </lineage>
</organism>
<dbReference type="InterPro" id="IPR008441">
    <property type="entry name" value="AfumC-like_glycosyl_Trfase"/>
</dbReference>
<evidence type="ECO:0000313" key="2">
    <source>
        <dbReference type="Proteomes" id="UP000266302"/>
    </source>
</evidence>
<name>A0A398CE12_9BURK</name>
<gene>
    <name evidence="1" type="ORF">D3F03_11570</name>
</gene>
<dbReference type="AlphaFoldDB" id="A0A398CE12"/>
<dbReference type="GO" id="GO:0000030">
    <property type="term" value="F:mannosyltransferase activity"/>
    <property type="evidence" value="ECO:0007669"/>
    <property type="project" value="TreeGrafter"/>
</dbReference>
<dbReference type="PANTHER" id="PTHR32385">
    <property type="entry name" value="MANNOSYL PHOSPHORYLINOSITOL CERAMIDE SYNTHASE"/>
    <property type="match status" value="1"/>
</dbReference>
<reference evidence="1 2" key="1">
    <citation type="submission" date="2018-09" db="EMBL/GenBank/DDBJ databases">
        <title>Draft genome of Simplicispira sp. NY-02.</title>
        <authorList>
            <person name="Im W.T."/>
        </authorList>
    </citation>
    <scope>NUCLEOTIDE SEQUENCE [LARGE SCALE GENOMIC DNA]</scope>
    <source>
        <strain evidence="1 2">NY-02</strain>
    </source>
</reference>
<dbReference type="Pfam" id="PF05704">
    <property type="entry name" value="Caps_synth"/>
    <property type="match status" value="1"/>
</dbReference>
<dbReference type="InterPro" id="IPR051706">
    <property type="entry name" value="Glycosyltransferase_domain"/>
</dbReference>
<proteinExistence type="predicted"/>
<comment type="caution">
    <text evidence="1">The sequence shown here is derived from an EMBL/GenBank/DDBJ whole genome shotgun (WGS) entry which is preliminary data.</text>
</comment>
<evidence type="ECO:0000313" key="1">
    <source>
        <dbReference type="EMBL" id="RID97876.1"/>
    </source>
</evidence>
<dbReference type="EMBL" id="QXJC01000004">
    <property type="protein sequence ID" value="RID97876.1"/>
    <property type="molecule type" value="Genomic_DNA"/>
</dbReference>
<dbReference type="PANTHER" id="PTHR32385:SF15">
    <property type="entry name" value="INOSITOL PHOSPHOCERAMIDE MANNOSYLTRANSFERASE 1"/>
    <property type="match status" value="1"/>
</dbReference>
<dbReference type="InterPro" id="IPR029044">
    <property type="entry name" value="Nucleotide-diphossugar_trans"/>
</dbReference>
<accession>A0A398CE12</accession>